<evidence type="ECO:0000313" key="2">
    <source>
        <dbReference type="Proteomes" id="UP001055879"/>
    </source>
</evidence>
<evidence type="ECO:0000313" key="1">
    <source>
        <dbReference type="EMBL" id="KAI3678690.1"/>
    </source>
</evidence>
<comment type="caution">
    <text evidence="1">The sequence shown here is derived from an EMBL/GenBank/DDBJ whole genome shotgun (WGS) entry which is preliminary data.</text>
</comment>
<proteinExistence type="predicted"/>
<sequence length="139" mass="15427">MVIDEIFGDTRPVLAPTKSALYVWGYNQPGQTGRKCKEQNLRIPKQLPPDLFGCLVGANSRCLVVACGRKHIADVASDGSLFTWVTVFPATIKYGVSRVSIFMEERHDGGEQYMGYKDDVGDLAGCAERDLQTRRSRGR</sequence>
<dbReference type="EMBL" id="CM042060">
    <property type="protein sequence ID" value="KAI3678690.1"/>
    <property type="molecule type" value="Genomic_DNA"/>
</dbReference>
<reference evidence="2" key="1">
    <citation type="journal article" date="2022" name="Mol. Ecol. Resour.">
        <title>The genomes of chicory, endive, great burdock and yacon provide insights into Asteraceae palaeo-polyploidization history and plant inulin production.</title>
        <authorList>
            <person name="Fan W."/>
            <person name="Wang S."/>
            <person name="Wang H."/>
            <person name="Wang A."/>
            <person name="Jiang F."/>
            <person name="Liu H."/>
            <person name="Zhao H."/>
            <person name="Xu D."/>
            <person name="Zhang Y."/>
        </authorList>
    </citation>
    <scope>NUCLEOTIDE SEQUENCE [LARGE SCALE GENOMIC DNA]</scope>
    <source>
        <strain evidence="2">cv. Niubang</strain>
    </source>
</reference>
<reference evidence="1 2" key="2">
    <citation type="journal article" date="2022" name="Mol. Ecol. Resour.">
        <title>The genomes of chicory, endive, great burdock and yacon provide insights into Asteraceae paleo-polyploidization history and plant inulin production.</title>
        <authorList>
            <person name="Fan W."/>
            <person name="Wang S."/>
            <person name="Wang H."/>
            <person name="Wang A."/>
            <person name="Jiang F."/>
            <person name="Liu H."/>
            <person name="Zhao H."/>
            <person name="Xu D."/>
            <person name="Zhang Y."/>
        </authorList>
    </citation>
    <scope>NUCLEOTIDE SEQUENCE [LARGE SCALE GENOMIC DNA]</scope>
    <source>
        <strain evidence="2">cv. Niubang</strain>
    </source>
</reference>
<protein>
    <submittedName>
        <fullName evidence="1">Uncharacterized protein</fullName>
    </submittedName>
</protein>
<organism evidence="1 2">
    <name type="scientific">Arctium lappa</name>
    <name type="common">Greater burdock</name>
    <name type="synonym">Lappa major</name>
    <dbReference type="NCBI Taxonomy" id="4217"/>
    <lineage>
        <taxon>Eukaryota</taxon>
        <taxon>Viridiplantae</taxon>
        <taxon>Streptophyta</taxon>
        <taxon>Embryophyta</taxon>
        <taxon>Tracheophyta</taxon>
        <taxon>Spermatophyta</taxon>
        <taxon>Magnoliopsida</taxon>
        <taxon>eudicotyledons</taxon>
        <taxon>Gunneridae</taxon>
        <taxon>Pentapetalae</taxon>
        <taxon>asterids</taxon>
        <taxon>campanulids</taxon>
        <taxon>Asterales</taxon>
        <taxon>Asteraceae</taxon>
        <taxon>Carduoideae</taxon>
        <taxon>Cardueae</taxon>
        <taxon>Arctiinae</taxon>
        <taxon>Arctium</taxon>
    </lineage>
</organism>
<dbReference type="Proteomes" id="UP001055879">
    <property type="component" value="Linkage Group LG14"/>
</dbReference>
<gene>
    <name evidence="1" type="ORF">L6452_37992</name>
</gene>
<accession>A0ACB8Y5K2</accession>
<name>A0ACB8Y5K2_ARCLA</name>
<keyword evidence="2" id="KW-1185">Reference proteome</keyword>